<evidence type="ECO:0000256" key="1">
    <source>
        <dbReference type="SAM" id="Phobius"/>
    </source>
</evidence>
<comment type="caution">
    <text evidence="2">The sequence shown here is derived from an EMBL/GenBank/DDBJ whole genome shotgun (WGS) entry which is preliminary data.</text>
</comment>
<feature type="transmembrane region" description="Helical" evidence="1">
    <location>
        <begin position="26"/>
        <end position="42"/>
    </location>
</feature>
<reference evidence="2 3" key="1">
    <citation type="submission" date="2015-10" db="EMBL/GenBank/DDBJ databases">
        <title>Draft genome sequence of Streptomyces yokosukanensis DSM 40224, type strain for the species Streptomyces yokosukanensis.</title>
        <authorList>
            <person name="Ruckert C."/>
            <person name="Winkler A."/>
            <person name="Kalinowski J."/>
            <person name="Kampfer P."/>
            <person name="Glaeser S."/>
        </authorList>
    </citation>
    <scope>NUCLEOTIDE SEQUENCE [LARGE SCALE GENOMIC DNA]</scope>
    <source>
        <strain evidence="2 3">DSM 40224</strain>
    </source>
</reference>
<evidence type="ECO:0000313" key="3">
    <source>
        <dbReference type="Proteomes" id="UP000053127"/>
    </source>
</evidence>
<evidence type="ECO:0000313" key="2">
    <source>
        <dbReference type="EMBL" id="KUN09379.1"/>
    </source>
</evidence>
<accession>A0A101PDD5</accession>
<gene>
    <name evidence="2" type="ORF">AQI95_06095</name>
</gene>
<dbReference type="AlphaFoldDB" id="A0A101PDD5"/>
<protein>
    <submittedName>
        <fullName evidence="2">Uncharacterized protein</fullName>
    </submittedName>
</protein>
<sequence length="71" mass="7307">MVTSAGMGGLLLYGLGAPAELMALEAAMLVTLGCLGIVTAVWKGRYIPRSPAEAWSFLPSARGPGLAWACL</sequence>
<keyword evidence="1" id="KW-1133">Transmembrane helix</keyword>
<keyword evidence="1" id="KW-0812">Transmembrane</keyword>
<proteinExistence type="predicted"/>
<dbReference type="EMBL" id="LMWN01000006">
    <property type="protein sequence ID" value="KUN09379.1"/>
    <property type="molecule type" value="Genomic_DNA"/>
</dbReference>
<keyword evidence="1" id="KW-0472">Membrane</keyword>
<organism evidence="2 3">
    <name type="scientific">Streptomyces yokosukanensis</name>
    <dbReference type="NCBI Taxonomy" id="67386"/>
    <lineage>
        <taxon>Bacteria</taxon>
        <taxon>Bacillati</taxon>
        <taxon>Actinomycetota</taxon>
        <taxon>Actinomycetes</taxon>
        <taxon>Kitasatosporales</taxon>
        <taxon>Streptomycetaceae</taxon>
        <taxon>Streptomyces</taxon>
    </lineage>
</organism>
<keyword evidence="3" id="KW-1185">Reference proteome</keyword>
<dbReference type="Proteomes" id="UP000053127">
    <property type="component" value="Unassembled WGS sequence"/>
</dbReference>
<name>A0A101PDD5_9ACTN</name>